<evidence type="ECO:0000259" key="1">
    <source>
        <dbReference type="Pfam" id="PF04608"/>
    </source>
</evidence>
<proteinExistence type="predicted"/>
<dbReference type="InterPro" id="IPR026038">
    <property type="entry name" value="Put_PGPase"/>
</dbReference>
<feature type="domain" description="YutG/PgpA" evidence="1">
    <location>
        <begin position="45"/>
        <end position="161"/>
    </location>
</feature>
<comment type="caution">
    <text evidence="2">The sequence shown here is derived from an EMBL/GenBank/DDBJ whole genome shotgun (WGS) entry which is preliminary data.</text>
</comment>
<dbReference type="CDD" id="cd06971">
    <property type="entry name" value="PgpA"/>
    <property type="match status" value="1"/>
</dbReference>
<sequence>MNPHYKYPDSKAFEFVNQEFQRKQITPHAIAEVIYGLQHRFLPDVTVAQFEAEVINVMHKREFLNNAMVGLALDKLAEQNQLPEPLNDIIRNDVGVFGVDETISLGIAQLSGSIGITNYGYLDRTKPGIIGRLDNSDEHVDTFIDDLVGALASAVAGKMAHKYA</sequence>
<reference evidence="2 3" key="1">
    <citation type="journal article" date="2015" name="Genome Announc.">
        <title>Expanding the biotechnology potential of lactobacilli through comparative genomics of 213 strains and associated genera.</title>
        <authorList>
            <person name="Sun Z."/>
            <person name="Harris H.M."/>
            <person name="McCann A."/>
            <person name="Guo C."/>
            <person name="Argimon S."/>
            <person name="Zhang W."/>
            <person name="Yang X."/>
            <person name="Jeffery I.B."/>
            <person name="Cooney J.C."/>
            <person name="Kagawa T.F."/>
            <person name="Liu W."/>
            <person name="Song Y."/>
            <person name="Salvetti E."/>
            <person name="Wrobel A."/>
            <person name="Rasinkangas P."/>
            <person name="Parkhill J."/>
            <person name="Rea M.C."/>
            <person name="O'Sullivan O."/>
            <person name="Ritari J."/>
            <person name="Douillard F.P."/>
            <person name="Paul Ross R."/>
            <person name="Yang R."/>
            <person name="Briner A.E."/>
            <person name="Felis G.E."/>
            <person name="de Vos W.M."/>
            <person name="Barrangou R."/>
            <person name="Klaenhammer T.R."/>
            <person name="Caufield P.W."/>
            <person name="Cui Y."/>
            <person name="Zhang H."/>
            <person name="O'Toole P.W."/>
        </authorList>
    </citation>
    <scope>NUCLEOTIDE SEQUENCE [LARGE SCALE GENOMIC DNA]</scope>
    <source>
        <strain evidence="2 3">DSM 20003</strain>
    </source>
</reference>
<dbReference type="STRING" id="1423726.FC07_GL002795"/>
<dbReference type="InterPro" id="IPR036681">
    <property type="entry name" value="PgpA-like_sf"/>
</dbReference>
<evidence type="ECO:0000313" key="3">
    <source>
        <dbReference type="Proteomes" id="UP000051461"/>
    </source>
</evidence>
<dbReference type="Gene3D" id="1.10.3760.10">
    <property type="entry name" value="PgpA-like"/>
    <property type="match status" value="1"/>
</dbReference>
<dbReference type="InterPro" id="IPR007686">
    <property type="entry name" value="YutG/PgpA"/>
</dbReference>
<dbReference type="Proteomes" id="UP000051461">
    <property type="component" value="Unassembled WGS sequence"/>
</dbReference>
<dbReference type="AlphaFoldDB" id="A0A0R1H3E5"/>
<name>A0A0R1H3E5_9LACO</name>
<dbReference type="GO" id="GO:0008962">
    <property type="term" value="F:phosphatidylglycerophosphatase activity"/>
    <property type="evidence" value="ECO:0007669"/>
    <property type="project" value="InterPro"/>
</dbReference>
<dbReference type="EMBL" id="AZDA01000046">
    <property type="protein sequence ID" value="KRK39075.1"/>
    <property type="molecule type" value="Genomic_DNA"/>
</dbReference>
<protein>
    <submittedName>
        <fullName evidence="2">Phosphatidylglycerophosphatase</fullName>
    </submittedName>
</protein>
<dbReference type="Pfam" id="PF04608">
    <property type="entry name" value="PgpA"/>
    <property type="match status" value="1"/>
</dbReference>
<dbReference type="GO" id="GO:0006629">
    <property type="term" value="P:lipid metabolic process"/>
    <property type="evidence" value="ECO:0007669"/>
    <property type="project" value="InterPro"/>
</dbReference>
<evidence type="ECO:0000313" key="2">
    <source>
        <dbReference type="EMBL" id="KRK39075.1"/>
    </source>
</evidence>
<dbReference type="SUPFAM" id="SSF101307">
    <property type="entry name" value="YutG-like"/>
    <property type="match status" value="1"/>
</dbReference>
<gene>
    <name evidence="2" type="ORF">FC07_GL002795</name>
</gene>
<keyword evidence="3" id="KW-1185">Reference proteome</keyword>
<organism evidence="2 3">
    <name type="scientific">Loigolactobacillus bifermentans DSM 20003</name>
    <dbReference type="NCBI Taxonomy" id="1423726"/>
    <lineage>
        <taxon>Bacteria</taxon>
        <taxon>Bacillati</taxon>
        <taxon>Bacillota</taxon>
        <taxon>Bacilli</taxon>
        <taxon>Lactobacillales</taxon>
        <taxon>Lactobacillaceae</taxon>
        <taxon>Loigolactobacillus</taxon>
    </lineage>
</organism>
<accession>A0A0R1H3E5</accession>
<dbReference type="PIRSF" id="PIRSF019587">
    <property type="entry name" value="PGPase"/>
    <property type="match status" value="1"/>
</dbReference>
<dbReference type="PATRIC" id="fig|1423726.3.peg.2905"/>